<evidence type="ECO:0000259" key="8">
    <source>
        <dbReference type="Pfam" id="PF02687"/>
    </source>
</evidence>
<evidence type="ECO:0000256" key="3">
    <source>
        <dbReference type="ARBA" id="ARBA00022475"/>
    </source>
</evidence>
<evidence type="ECO:0000256" key="7">
    <source>
        <dbReference type="SAM" id="Phobius"/>
    </source>
</evidence>
<evidence type="ECO:0000256" key="1">
    <source>
        <dbReference type="ARBA" id="ARBA00004651"/>
    </source>
</evidence>
<reference evidence="10" key="1">
    <citation type="journal article" date="2005" name="Environ. Microbiol.">
        <title>Genetic and functional properties of uncultivated thermophilic crenarchaeotes from a subsurface gold mine as revealed by analysis of genome fragments.</title>
        <authorList>
            <person name="Nunoura T."/>
            <person name="Hirayama H."/>
            <person name="Takami H."/>
            <person name="Oida H."/>
            <person name="Nishi S."/>
            <person name="Shimamura S."/>
            <person name="Suzuki Y."/>
            <person name="Inagaki F."/>
            <person name="Takai K."/>
            <person name="Nealson K.H."/>
            <person name="Horikoshi K."/>
        </authorList>
    </citation>
    <scope>NUCLEOTIDE SEQUENCE</scope>
</reference>
<sequence length="404" mass="43500">MKLAARNLLRNKRRSAITFIAIGLGLVLVLFFYGFIQGVDKQFTDNFIKAQTGHIQIHARGYQEKARLMPVDIAIRDYQSVVQQLAELPGVKGIYPRLRFPVIISTGSESLGVLGLGFDPQAERDGVIATKIVQGEYLDDQPGYALIGAQLAHDLKVGVGDLLTLVATTPKGALNSIDVEIKGIFATGYSQIDNSVLALALPDAQKLLRMAGQATEITLMLTDADQADTVAQAIREGFSDDGLEVQTWRELGAAIFELLAARRQLIAIISFVVILIATLGIVNTMLMSVFERVREIGTLMALGMTPGEIRVLFLLESAILGAAGGLMGVGLGGALLKYFSVVGITITQASQFVNVPIGTTFYAEFSWGTLGMFFALAQLVAVLAALYPAYIASKQEPVQALRHV</sequence>
<accession>H5S8I9</accession>
<feature type="transmembrane region" description="Helical" evidence="7">
    <location>
        <begin position="370"/>
        <end position="392"/>
    </location>
</feature>
<keyword evidence="4 7" id="KW-0812">Transmembrane</keyword>
<dbReference type="EMBL" id="AP011629">
    <property type="protein sequence ID" value="BAL52475.1"/>
    <property type="molecule type" value="Genomic_DNA"/>
</dbReference>
<dbReference type="InterPro" id="IPR025857">
    <property type="entry name" value="MacB_PCD"/>
</dbReference>
<dbReference type="GO" id="GO:0098797">
    <property type="term" value="C:plasma membrane protein complex"/>
    <property type="evidence" value="ECO:0007669"/>
    <property type="project" value="TreeGrafter"/>
</dbReference>
<organism evidence="10">
    <name type="scientific">uncultured Acetothermia bacterium</name>
    <dbReference type="NCBI Taxonomy" id="236499"/>
    <lineage>
        <taxon>Bacteria</taxon>
        <taxon>Candidatus Bipolaricaulota</taxon>
        <taxon>environmental samples</taxon>
    </lineage>
</organism>
<comment type="similarity">
    <text evidence="2">Belongs to the ABC-4 integral membrane protein family. LolC/E subfamily.</text>
</comment>
<protein>
    <submittedName>
        <fullName evidence="10">Hypothetical conserved protein</fullName>
    </submittedName>
</protein>
<evidence type="ECO:0000256" key="6">
    <source>
        <dbReference type="ARBA" id="ARBA00023136"/>
    </source>
</evidence>
<feature type="domain" description="MacB-like periplasmic core" evidence="9">
    <location>
        <begin position="15"/>
        <end position="235"/>
    </location>
</feature>
<gene>
    <name evidence="10" type="ORF">HGMM_F01E02C18</name>
</gene>
<evidence type="ECO:0000259" key="9">
    <source>
        <dbReference type="Pfam" id="PF12704"/>
    </source>
</evidence>
<feature type="transmembrane region" description="Helical" evidence="7">
    <location>
        <begin position="311"/>
        <end position="336"/>
    </location>
</feature>
<feature type="transmembrane region" description="Helical" evidence="7">
    <location>
        <begin position="265"/>
        <end position="290"/>
    </location>
</feature>
<keyword evidence="6 7" id="KW-0472">Membrane</keyword>
<reference evidence="10" key="2">
    <citation type="journal article" date="2012" name="PLoS ONE">
        <title>A Deeply Branching Thermophilic Bacterium with an Ancient Acetyl-CoA Pathway Dominates a Subsurface Ecosystem.</title>
        <authorList>
            <person name="Takami H."/>
            <person name="Noguchi H."/>
            <person name="Takaki Y."/>
            <person name="Uchiyama I."/>
            <person name="Toyoda A."/>
            <person name="Nishi S."/>
            <person name="Chee G.-J."/>
            <person name="Arai W."/>
            <person name="Nunoura T."/>
            <person name="Itoh T."/>
            <person name="Hattori M."/>
            <person name="Takai K."/>
        </authorList>
    </citation>
    <scope>NUCLEOTIDE SEQUENCE</scope>
</reference>
<evidence type="ECO:0000256" key="2">
    <source>
        <dbReference type="ARBA" id="ARBA00005236"/>
    </source>
</evidence>
<dbReference type="PANTHER" id="PTHR30489:SF0">
    <property type="entry name" value="LIPOPROTEIN-RELEASING SYSTEM TRANSMEMBRANE PROTEIN LOLE"/>
    <property type="match status" value="1"/>
</dbReference>
<dbReference type="InterPro" id="IPR051447">
    <property type="entry name" value="Lipoprotein-release_system"/>
</dbReference>
<dbReference type="GO" id="GO:0044874">
    <property type="term" value="P:lipoprotein localization to outer membrane"/>
    <property type="evidence" value="ECO:0007669"/>
    <property type="project" value="TreeGrafter"/>
</dbReference>
<comment type="subcellular location">
    <subcellularLocation>
        <location evidence="1">Cell membrane</location>
        <topology evidence="1">Multi-pass membrane protein</topology>
    </subcellularLocation>
</comment>
<dbReference type="PANTHER" id="PTHR30489">
    <property type="entry name" value="LIPOPROTEIN-RELEASING SYSTEM TRANSMEMBRANE PROTEIN LOLE"/>
    <property type="match status" value="1"/>
</dbReference>
<feature type="transmembrane region" description="Helical" evidence="7">
    <location>
        <begin position="16"/>
        <end position="36"/>
    </location>
</feature>
<evidence type="ECO:0000256" key="5">
    <source>
        <dbReference type="ARBA" id="ARBA00022989"/>
    </source>
</evidence>
<keyword evidence="3" id="KW-1003">Cell membrane</keyword>
<keyword evidence="5 7" id="KW-1133">Transmembrane helix</keyword>
<dbReference type="Pfam" id="PF02687">
    <property type="entry name" value="FtsX"/>
    <property type="match status" value="1"/>
</dbReference>
<evidence type="ECO:0000313" key="10">
    <source>
        <dbReference type="EMBL" id="BAL52475.1"/>
    </source>
</evidence>
<dbReference type="Pfam" id="PF12704">
    <property type="entry name" value="MacB_PCD"/>
    <property type="match status" value="1"/>
</dbReference>
<evidence type="ECO:0000256" key="4">
    <source>
        <dbReference type="ARBA" id="ARBA00022692"/>
    </source>
</evidence>
<feature type="domain" description="ABC3 transporter permease C-terminal" evidence="8">
    <location>
        <begin position="268"/>
        <end position="397"/>
    </location>
</feature>
<proteinExistence type="inferred from homology"/>
<name>H5S8I9_9BACT</name>
<dbReference type="AlphaFoldDB" id="H5S8I9"/>
<dbReference type="InterPro" id="IPR003838">
    <property type="entry name" value="ABC3_permease_C"/>
</dbReference>